<gene>
    <name evidence="7 9" type="primary">rex</name>
    <name evidence="9" type="ORF">GCM10025862_02070</name>
</gene>
<feature type="DNA-binding region" description="H-T-H motif" evidence="7">
    <location>
        <begin position="18"/>
        <end position="57"/>
    </location>
</feature>
<dbReference type="InterPro" id="IPR036388">
    <property type="entry name" value="WH-like_DNA-bd_sf"/>
</dbReference>
<comment type="function">
    <text evidence="7">Modulates transcription in response to changes in cellular NADH/NAD(+) redox state.</text>
</comment>
<protein>
    <recommendedName>
        <fullName evidence="7">Redox-sensing transcriptional repressor Rex</fullName>
    </recommendedName>
</protein>
<feature type="binding site" evidence="7">
    <location>
        <begin position="92"/>
        <end position="97"/>
    </location>
    <ligand>
        <name>NAD(+)</name>
        <dbReference type="ChEBI" id="CHEBI:57540"/>
    </ligand>
</feature>
<dbReference type="InterPro" id="IPR058236">
    <property type="entry name" value="Rex_actinobacterial-type"/>
</dbReference>
<organism evidence="9 10">
    <name type="scientific">Arsenicicoccus piscis</name>
    <dbReference type="NCBI Taxonomy" id="673954"/>
    <lineage>
        <taxon>Bacteria</taxon>
        <taxon>Bacillati</taxon>
        <taxon>Actinomycetota</taxon>
        <taxon>Actinomycetes</taxon>
        <taxon>Micrococcales</taxon>
        <taxon>Intrasporangiaceae</taxon>
        <taxon>Arsenicicoccus</taxon>
    </lineage>
</organism>
<dbReference type="RefSeq" id="WP_241443743.1">
    <property type="nucleotide sequence ID" value="NZ_BSUJ01000001.1"/>
</dbReference>
<evidence type="ECO:0000256" key="6">
    <source>
        <dbReference type="ARBA" id="ARBA00023163"/>
    </source>
</evidence>
<evidence type="ECO:0000259" key="8">
    <source>
        <dbReference type="SMART" id="SM00881"/>
    </source>
</evidence>
<comment type="similarity">
    <text evidence="7">Belongs to the transcriptional regulatory Rex family.</text>
</comment>
<dbReference type="SUPFAM" id="SSF51735">
    <property type="entry name" value="NAD(P)-binding Rossmann-fold domains"/>
    <property type="match status" value="1"/>
</dbReference>
<reference evidence="10" key="1">
    <citation type="journal article" date="2019" name="Int. J. Syst. Evol. Microbiol.">
        <title>The Global Catalogue of Microorganisms (GCM) 10K type strain sequencing project: providing services to taxonomists for standard genome sequencing and annotation.</title>
        <authorList>
            <consortium name="The Broad Institute Genomics Platform"/>
            <consortium name="The Broad Institute Genome Sequencing Center for Infectious Disease"/>
            <person name="Wu L."/>
            <person name="Ma J."/>
        </authorList>
    </citation>
    <scope>NUCLEOTIDE SEQUENCE [LARGE SCALE GENOMIC DNA]</scope>
    <source>
        <strain evidence="10">NBRC 105830</strain>
    </source>
</reference>
<keyword evidence="5 7" id="KW-0238">DNA-binding</keyword>
<evidence type="ECO:0000256" key="5">
    <source>
        <dbReference type="ARBA" id="ARBA00023125"/>
    </source>
</evidence>
<feature type="domain" description="CoA-binding" evidence="8">
    <location>
        <begin position="82"/>
        <end position="185"/>
    </location>
</feature>
<keyword evidence="4 7" id="KW-0520">NAD</keyword>
<dbReference type="InterPro" id="IPR009718">
    <property type="entry name" value="Rex_DNA-bd_C_dom"/>
</dbReference>
<dbReference type="SMART" id="SM00881">
    <property type="entry name" value="CoA_binding"/>
    <property type="match status" value="1"/>
</dbReference>
<name>A0ABQ6HHU4_9MICO</name>
<keyword evidence="2 7" id="KW-0678">Repressor</keyword>
<evidence type="ECO:0000256" key="7">
    <source>
        <dbReference type="HAMAP-Rule" id="MF_01131"/>
    </source>
</evidence>
<keyword evidence="6 7" id="KW-0804">Transcription</keyword>
<keyword evidence="10" id="KW-1185">Reference proteome</keyword>
<dbReference type="NCBIfam" id="NF003996">
    <property type="entry name" value="PRK05472.2-5"/>
    <property type="match status" value="1"/>
</dbReference>
<dbReference type="HAMAP" id="MF_01131">
    <property type="entry name" value="Rex"/>
    <property type="match status" value="1"/>
</dbReference>
<evidence type="ECO:0000256" key="2">
    <source>
        <dbReference type="ARBA" id="ARBA00022491"/>
    </source>
</evidence>
<dbReference type="Pfam" id="PF02629">
    <property type="entry name" value="CoA_binding"/>
    <property type="match status" value="1"/>
</dbReference>
<dbReference type="InterPro" id="IPR036390">
    <property type="entry name" value="WH_DNA-bd_sf"/>
</dbReference>
<dbReference type="SUPFAM" id="SSF46785">
    <property type="entry name" value="Winged helix' DNA-binding domain"/>
    <property type="match status" value="1"/>
</dbReference>
<evidence type="ECO:0000256" key="3">
    <source>
        <dbReference type="ARBA" id="ARBA00023015"/>
    </source>
</evidence>
<comment type="caution">
    <text evidence="9">The sequence shown here is derived from an EMBL/GenBank/DDBJ whole genome shotgun (WGS) entry which is preliminary data.</text>
</comment>
<dbReference type="PANTHER" id="PTHR35786">
    <property type="entry name" value="REDOX-SENSING TRANSCRIPTIONAL REPRESSOR REX"/>
    <property type="match status" value="1"/>
</dbReference>
<evidence type="ECO:0000256" key="1">
    <source>
        <dbReference type="ARBA" id="ARBA00022490"/>
    </source>
</evidence>
<proteinExistence type="inferred from homology"/>
<keyword evidence="3 7" id="KW-0805">Transcription regulation</keyword>
<dbReference type="Gene3D" id="1.10.10.10">
    <property type="entry name" value="Winged helix-like DNA-binding domain superfamily/Winged helix DNA-binding domain"/>
    <property type="match status" value="1"/>
</dbReference>
<dbReference type="PANTHER" id="PTHR35786:SF1">
    <property type="entry name" value="REDOX-SENSING TRANSCRIPTIONAL REPRESSOR REX 1"/>
    <property type="match status" value="1"/>
</dbReference>
<accession>A0ABQ6HHU4</accession>
<sequence length="234" mass="24371">MTHEPDRLSDATVLRLPTYLRALAELEARGVTSVSSEELAVRSGVNSAKLRKDLSHLGSYGVRGVGYDVRVLADEVSKVLGLAQVRPVVIVGMGHLGHALADFGGFATKGFDVVACFDRDPDIVGRRIGGLDVHSMAELPQVLARVAPRGDAIAVIATPAASAQGAADDLVLAGVRSVLNFAPVHLAVPQGTDVRKVDLSTELQLLAFHAMHRDALPGGASSAGSDLSTSEVPS</sequence>
<dbReference type="Proteomes" id="UP001157109">
    <property type="component" value="Unassembled WGS sequence"/>
</dbReference>
<dbReference type="NCBIfam" id="NF003994">
    <property type="entry name" value="PRK05472.2-3"/>
    <property type="match status" value="1"/>
</dbReference>
<dbReference type="InterPro" id="IPR003781">
    <property type="entry name" value="CoA-bd"/>
</dbReference>
<keyword evidence="1 7" id="KW-0963">Cytoplasm</keyword>
<evidence type="ECO:0000256" key="4">
    <source>
        <dbReference type="ARBA" id="ARBA00023027"/>
    </source>
</evidence>
<comment type="subcellular location">
    <subcellularLocation>
        <location evidence="7">Cytoplasm</location>
    </subcellularLocation>
</comment>
<evidence type="ECO:0000313" key="9">
    <source>
        <dbReference type="EMBL" id="GMA18186.1"/>
    </source>
</evidence>
<comment type="subunit">
    <text evidence="7">Homodimer.</text>
</comment>
<dbReference type="Pfam" id="PF06971">
    <property type="entry name" value="Put_DNA-bind_N"/>
    <property type="match status" value="1"/>
</dbReference>
<dbReference type="InterPro" id="IPR036291">
    <property type="entry name" value="NAD(P)-bd_dom_sf"/>
</dbReference>
<dbReference type="NCBIfam" id="NF003993">
    <property type="entry name" value="PRK05472.2-2"/>
    <property type="match status" value="1"/>
</dbReference>
<evidence type="ECO:0000313" key="10">
    <source>
        <dbReference type="Proteomes" id="UP001157109"/>
    </source>
</evidence>
<dbReference type="InterPro" id="IPR022876">
    <property type="entry name" value="Tscrpt_rep_Rex"/>
</dbReference>
<dbReference type="NCBIfam" id="NF003995">
    <property type="entry name" value="PRK05472.2-4"/>
    <property type="match status" value="1"/>
</dbReference>
<dbReference type="EMBL" id="BSUJ01000001">
    <property type="protein sequence ID" value="GMA18186.1"/>
    <property type="molecule type" value="Genomic_DNA"/>
</dbReference>
<dbReference type="Gene3D" id="3.40.50.720">
    <property type="entry name" value="NAD(P)-binding Rossmann-like Domain"/>
    <property type="match status" value="1"/>
</dbReference>
<dbReference type="NCBIfam" id="NF003992">
    <property type="entry name" value="PRK05472.2-1"/>
    <property type="match status" value="1"/>
</dbReference>